<keyword evidence="1" id="KW-0472">Membrane</keyword>
<evidence type="ECO:0000313" key="2">
    <source>
        <dbReference type="EMBL" id="KAK0741177.1"/>
    </source>
</evidence>
<evidence type="ECO:0000313" key="3">
    <source>
        <dbReference type="Proteomes" id="UP001172155"/>
    </source>
</evidence>
<keyword evidence="3" id="KW-1185">Reference proteome</keyword>
<dbReference type="AlphaFoldDB" id="A0AA40EKT3"/>
<dbReference type="Proteomes" id="UP001172155">
    <property type="component" value="Unassembled WGS sequence"/>
</dbReference>
<proteinExistence type="predicted"/>
<evidence type="ECO:0000256" key="1">
    <source>
        <dbReference type="SAM" id="Phobius"/>
    </source>
</evidence>
<keyword evidence="1" id="KW-1133">Transmembrane helix</keyword>
<protein>
    <submittedName>
        <fullName evidence="2">Uncharacterized protein</fullName>
    </submittedName>
</protein>
<name>A0AA40EKT3_9PEZI</name>
<accession>A0AA40EKT3</accession>
<keyword evidence="1" id="KW-0812">Transmembrane</keyword>
<sequence>MPLAPALIKLVLLPLSMFLPLYRPCRNQLFQVFTFLLLPLLFSPSLYYIYEYPVQHLCHGFHTIPLPPVTFAILNGSSKASGRVRLHRFTTDIREVFLRVMRET</sequence>
<comment type="caution">
    <text evidence="2">The sequence shown here is derived from an EMBL/GenBank/DDBJ whole genome shotgun (WGS) entry which is preliminary data.</text>
</comment>
<feature type="transmembrane region" description="Helical" evidence="1">
    <location>
        <begin position="29"/>
        <end position="50"/>
    </location>
</feature>
<organism evidence="2 3">
    <name type="scientific">Schizothecium vesticola</name>
    <dbReference type="NCBI Taxonomy" id="314040"/>
    <lineage>
        <taxon>Eukaryota</taxon>
        <taxon>Fungi</taxon>
        <taxon>Dikarya</taxon>
        <taxon>Ascomycota</taxon>
        <taxon>Pezizomycotina</taxon>
        <taxon>Sordariomycetes</taxon>
        <taxon>Sordariomycetidae</taxon>
        <taxon>Sordariales</taxon>
        <taxon>Schizotheciaceae</taxon>
        <taxon>Schizothecium</taxon>
    </lineage>
</organism>
<gene>
    <name evidence="2" type="ORF">B0T18DRAFT_393842</name>
</gene>
<dbReference type="EMBL" id="JAUKUD010000006">
    <property type="protein sequence ID" value="KAK0741177.1"/>
    <property type="molecule type" value="Genomic_DNA"/>
</dbReference>
<reference evidence="2" key="1">
    <citation type="submission" date="2023-06" db="EMBL/GenBank/DDBJ databases">
        <title>Genome-scale phylogeny and comparative genomics of the fungal order Sordariales.</title>
        <authorList>
            <consortium name="Lawrence Berkeley National Laboratory"/>
            <person name="Hensen N."/>
            <person name="Bonometti L."/>
            <person name="Westerberg I."/>
            <person name="Brannstrom I.O."/>
            <person name="Guillou S."/>
            <person name="Cros-Aarteil S."/>
            <person name="Calhoun S."/>
            <person name="Haridas S."/>
            <person name="Kuo A."/>
            <person name="Mondo S."/>
            <person name="Pangilinan J."/>
            <person name="Riley R."/>
            <person name="LaButti K."/>
            <person name="Andreopoulos B."/>
            <person name="Lipzen A."/>
            <person name="Chen C."/>
            <person name="Yanf M."/>
            <person name="Daum C."/>
            <person name="Ng V."/>
            <person name="Clum A."/>
            <person name="Steindorff A."/>
            <person name="Ohm R."/>
            <person name="Martin F."/>
            <person name="Silar P."/>
            <person name="Natvig D."/>
            <person name="Lalanne C."/>
            <person name="Gautier V."/>
            <person name="Ament-velasquez S.L."/>
            <person name="Kruys A."/>
            <person name="Hutchinson M.I."/>
            <person name="Powell A.J."/>
            <person name="Barry K."/>
            <person name="Miller A.N."/>
            <person name="Grigoriev I.V."/>
            <person name="Debuchy R."/>
            <person name="Gladieux P."/>
            <person name="Thoren M.H."/>
            <person name="Johannesson H."/>
        </authorList>
    </citation>
    <scope>NUCLEOTIDE SEQUENCE</scope>
    <source>
        <strain evidence="2">SMH3187-1</strain>
    </source>
</reference>